<keyword evidence="3" id="KW-1185">Reference proteome</keyword>
<evidence type="ECO:0000313" key="3">
    <source>
        <dbReference type="Proteomes" id="UP000035740"/>
    </source>
</evidence>
<dbReference type="Proteomes" id="UP000035740">
    <property type="component" value="Unassembled WGS sequence"/>
</dbReference>
<dbReference type="EMBL" id="KQ127597">
    <property type="protein sequence ID" value="KMS64583.1"/>
    <property type="molecule type" value="Genomic_DNA"/>
</dbReference>
<evidence type="ECO:0000313" key="2">
    <source>
        <dbReference type="EMBL" id="KMS64583.1"/>
    </source>
</evidence>
<evidence type="ECO:0000256" key="1">
    <source>
        <dbReference type="SAM" id="MobiDB-lite"/>
    </source>
</evidence>
<gene>
    <name evidence="2" type="ORF">BVRB_018800</name>
</gene>
<protein>
    <submittedName>
        <fullName evidence="2">Uncharacterized protein</fullName>
    </submittedName>
</protein>
<feature type="region of interest" description="Disordered" evidence="1">
    <location>
        <begin position="20"/>
        <end position="51"/>
    </location>
</feature>
<dbReference type="AlphaFoldDB" id="A0A0J7YN75"/>
<reference evidence="2 3" key="1">
    <citation type="journal article" date="2014" name="Nature">
        <title>The genome of the recently domesticated crop plant sugar beet (Beta vulgaris).</title>
        <authorList>
            <person name="Dohm J.C."/>
            <person name="Minoche A.E."/>
            <person name="Holtgrawe D."/>
            <person name="Capella-Gutierrez S."/>
            <person name="Zakrzewski F."/>
            <person name="Tafer H."/>
            <person name="Rupp O."/>
            <person name="Sorensen T.R."/>
            <person name="Stracke R."/>
            <person name="Reinhardt R."/>
            <person name="Goesmann A."/>
            <person name="Kraft T."/>
            <person name="Schulz B."/>
            <person name="Stadler P.F."/>
            <person name="Schmidt T."/>
            <person name="Gabaldon T."/>
            <person name="Lehrach H."/>
            <person name="Weisshaar B."/>
            <person name="Himmelbauer H."/>
        </authorList>
    </citation>
    <scope>NUCLEOTIDE SEQUENCE [LARGE SCALE GENOMIC DNA]</scope>
    <source>
        <tissue evidence="2">Taproot</tissue>
    </source>
</reference>
<accession>A0A0J7YN75</accession>
<proteinExistence type="predicted"/>
<feature type="compositionally biased region" description="Basic residues" evidence="1">
    <location>
        <begin position="27"/>
        <end position="37"/>
    </location>
</feature>
<organism evidence="2 3">
    <name type="scientific">Beta vulgaris subsp. vulgaris</name>
    <name type="common">Beet</name>
    <dbReference type="NCBI Taxonomy" id="3555"/>
    <lineage>
        <taxon>Eukaryota</taxon>
        <taxon>Viridiplantae</taxon>
        <taxon>Streptophyta</taxon>
        <taxon>Embryophyta</taxon>
        <taxon>Tracheophyta</taxon>
        <taxon>Spermatophyta</taxon>
        <taxon>Magnoliopsida</taxon>
        <taxon>eudicotyledons</taxon>
        <taxon>Gunneridae</taxon>
        <taxon>Pentapetalae</taxon>
        <taxon>Caryophyllales</taxon>
        <taxon>Chenopodiaceae</taxon>
        <taxon>Betoideae</taxon>
        <taxon>Beta</taxon>
    </lineage>
</organism>
<sequence>MKTREPSANLQIVCQIEPFSGEPSAMKTRKHQQRRRRPDNTNNGAEVLRIP</sequence>
<dbReference type="Gramene" id="KMS64583">
    <property type="protein sequence ID" value="KMS64583"/>
    <property type="gene ID" value="BVRB_018800"/>
</dbReference>
<name>A0A0J7YN75_BETVV</name>